<dbReference type="SUPFAM" id="SSF55874">
    <property type="entry name" value="ATPase domain of HSP90 chaperone/DNA topoisomerase II/histidine kinase"/>
    <property type="match status" value="1"/>
</dbReference>
<dbReference type="InterPro" id="IPR036890">
    <property type="entry name" value="HATPase_C_sf"/>
</dbReference>
<dbReference type="Gene3D" id="1.20.5.1930">
    <property type="match status" value="1"/>
</dbReference>
<feature type="non-terminal residue" evidence="4">
    <location>
        <position position="299"/>
    </location>
</feature>
<dbReference type="InterPro" id="IPR003018">
    <property type="entry name" value="GAF"/>
</dbReference>
<evidence type="ECO:0000256" key="2">
    <source>
        <dbReference type="ARBA" id="ARBA00022777"/>
    </source>
</evidence>
<sequence>LIVSDLELLCPIKSRGKLIGILALGRKRSKALYSQEDIELVMSLANQAGIMIENAKMFDSLKKQQLQVQQLLAQVVQAQEEERERISADLHDGVAQWLAAASYRVQTVNALLSGNDNNEAQGELATMESTIDKSLKELRRVLIGLRPPALDELGLSHALRQSLEHLKTDGLDCQFSETGTPVRLPSDIEIAIYRVVQEALTNIRNHAADATKVNLRLQFQVDNLLVEIRDNGKGFDLSQTLDSAISVGHMGLLGMKQRAETLGGDIKIRTGERGWNYHNLETSHSNSSFFLKQKFENYS</sequence>
<evidence type="ECO:0000313" key="4">
    <source>
        <dbReference type="EMBL" id="GAH57708.1"/>
    </source>
</evidence>
<dbReference type="Gene3D" id="3.30.565.10">
    <property type="entry name" value="Histidine kinase-like ATPase, C-terminal domain"/>
    <property type="match status" value="1"/>
</dbReference>
<dbReference type="Pfam" id="PF07730">
    <property type="entry name" value="HisKA_3"/>
    <property type="match status" value="1"/>
</dbReference>
<protein>
    <recommendedName>
        <fullName evidence="3">Histidine kinase/HSP90-like ATPase domain-containing protein</fullName>
    </recommendedName>
</protein>
<dbReference type="InterPro" id="IPR050482">
    <property type="entry name" value="Sensor_HK_TwoCompSys"/>
</dbReference>
<keyword evidence="1" id="KW-0808">Transferase</keyword>
<proteinExistence type="predicted"/>
<organism evidence="4">
    <name type="scientific">marine sediment metagenome</name>
    <dbReference type="NCBI Taxonomy" id="412755"/>
    <lineage>
        <taxon>unclassified sequences</taxon>
        <taxon>metagenomes</taxon>
        <taxon>ecological metagenomes</taxon>
    </lineage>
</organism>
<gene>
    <name evidence="4" type="ORF">S03H2_28570</name>
</gene>
<dbReference type="EMBL" id="BARU01017215">
    <property type="protein sequence ID" value="GAH57708.1"/>
    <property type="molecule type" value="Genomic_DNA"/>
</dbReference>
<reference evidence="4" key="1">
    <citation type="journal article" date="2014" name="Front. Microbiol.">
        <title>High frequency of phylogenetically diverse reductive dehalogenase-homologous genes in deep subseafloor sedimentary metagenomes.</title>
        <authorList>
            <person name="Kawai M."/>
            <person name="Futagami T."/>
            <person name="Toyoda A."/>
            <person name="Takaki Y."/>
            <person name="Nishi S."/>
            <person name="Hori S."/>
            <person name="Arai W."/>
            <person name="Tsubouchi T."/>
            <person name="Morono Y."/>
            <person name="Uchiyama I."/>
            <person name="Ito T."/>
            <person name="Fujiyama A."/>
            <person name="Inagaki F."/>
            <person name="Takami H."/>
        </authorList>
    </citation>
    <scope>NUCLEOTIDE SEQUENCE</scope>
    <source>
        <strain evidence="4">Expedition CK06-06</strain>
    </source>
</reference>
<name>X1IJG6_9ZZZZ</name>
<feature type="non-terminal residue" evidence="4">
    <location>
        <position position="1"/>
    </location>
</feature>
<dbReference type="SUPFAM" id="SSF55781">
    <property type="entry name" value="GAF domain-like"/>
    <property type="match status" value="1"/>
</dbReference>
<accession>X1IJG6</accession>
<evidence type="ECO:0000259" key="3">
    <source>
        <dbReference type="SMART" id="SM00387"/>
    </source>
</evidence>
<dbReference type="CDD" id="cd16917">
    <property type="entry name" value="HATPase_UhpB-NarQ-NarX-like"/>
    <property type="match status" value="1"/>
</dbReference>
<feature type="domain" description="Histidine kinase/HSP90-like ATPase" evidence="3">
    <location>
        <begin position="187"/>
        <end position="297"/>
    </location>
</feature>
<comment type="caution">
    <text evidence="4">The sequence shown here is derived from an EMBL/GenBank/DDBJ whole genome shotgun (WGS) entry which is preliminary data.</text>
</comment>
<dbReference type="GO" id="GO:0016020">
    <property type="term" value="C:membrane"/>
    <property type="evidence" value="ECO:0007669"/>
    <property type="project" value="InterPro"/>
</dbReference>
<dbReference type="InterPro" id="IPR029016">
    <property type="entry name" value="GAF-like_dom_sf"/>
</dbReference>
<dbReference type="Gene3D" id="3.30.450.40">
    <property type="match status" value="1"/>
</dbReference>
<dbReference type="GO" id="GO:0000155">
    <property type="term" value="F:phosphorelay sensor kinase activity"/>
    <property type="evidence" value="ECO:0007669"/>
    <property type="project" value="InterPro"/>
</dbReference>
<dbReference type="PANTHER" id="PTHR24421">
    <property type="entry name" value="NITRATE/NITRITE SENSOR PROTEIN NARX-RELATED"/>
    <property type="match status" value="1"/>
</dbReference>
<dbReference type="AlphaFoldDB" id="X1IJG6"/>
<evidence type="ECO:0000256" key="1">
    <source>
        <dbReference type="ARBA" id="ARBA00022679"/>
    </source>
</evidence>
<dbReference type="Pfam" id="PF13185">
    <property type="entry name" value="GAF_2"/>
    <property type="match status" value="1"/>
</dbReference>
<dbReference type="Pfam" id="PF02518">
    <property type="entry name" value="HATPase_c"/>
    <property type="match status" value="1"/>
</dbReference>
<dbReference type="GO" id="GO:0046983">
    <property type="term" value="F:protein dimerization activity"/>
    <property type="evidence" value="ECO:0007669"/>
    <property type="project" value="InterPro"/>
</dbReference>
<dbReference type="InterPro" id="IPR003594">
    <property type="entry name" value="HATPase_dom"/>
</dbReference>
<keyword evidence="2" id="KW-0418">Kinase</keyword>
<dbReference type="SMART" id="SM00387">
    <property type="entry name" value="HATPase_c"/>
    <property type="match status" value="1"/>
</dbReference>
<dbReference type="InterPro" id="IPR011712">
    <property type="entry name" value="Sig_transdc_His_kin_sub3_dim/P"/>
</dbReference>